<dbReference type="PANTHER" id="PTHR45788">
    <property type="entry name" value="SUCCINATE/FUMARATE MITOCHONDRIAL TRANSPORTER-RELATED"/>
    <property type="match status" value="1"/>
</dbReference>
<keyword evidence="6" id="KW-1133">Transmembrane helix</keyword>
<name>W7TVE3_9STRA</name>
<protein>
    <submittedName>
        <fullName evidence="11">Mitochondrial tricarboxylate transport protein</fullName>
    </submittedName>
</protein>
<evidence type="ECO:0000256" key="5">
    <source>
        <dbReference type="ARBA" id="ARBA00022737"/>
    </source>
</evidence>
<accession>W7TVE3</accession>
<dbReference type="InterPro" id="IPR002067">
    <property type="entry name" value="MCP"/>
</dbReference>
<evidence type="ECO:0000256" key="3">
    <source>
        <dbReference type="ARBA" id="ARBA00022448"/>
    </source>
</evidence>
<feature type="repeat" description="Solcar" evidence="9">
    <location>
        <begin position="244"/>
        <end position="329"/>
    </location>
</feature>
<dbReference type="Gene3D" id="1.50.40.10">
    <property type="entry name" value="Mitochondrial carrier domain"/>
    <property type="match status" value="1"/>
</dbReference>
<keyword evidence="5" id="KW-0677">Repeat</keyword>
<dbReference type="EMBL" id="AZIL01000437">
    <property type="protein sequence ID" value="EWM27463.1"/>
    <property type="molecule type" value="Genomic_DNA"/>
</dbReference>
<evidence type="ECO:0000256" key="9">
    <source>
        <dbReference type="PROSITE-ProRule" id="PRU00282"/>
    </source>
</evidence>
<keyword evidence="7" id="KW-0496">Mitochondrion</keyword>
<dbReference type="SUPFAM" id="SSF103506">
    <property type="entry name" value="Mitochondrial carrier"/>
    <property type="match status" value="1"/>
</dbReference>
<evidence type="ECO:0000313" key="11">
    <source>
        <dbReference type="EMBL" id="EWM27463.1"/>
    </source>
</evidence>
<comment type="similarity">
    <text evidence="2 10">Belongs to the mitochondrial carrier (TC 2.A.29) family.</text>
</comment>
<evidence type="ECO:0000256" key="8">
    <source>
        <dbReference type="ARBA" id="ARBA00023136"/>
    </source>
</evidence>
<evidence type="ECO:0000256" key="4">
    <source>
        <dbReference type="ARBA" id="ARBA00022692"/>
    </source>
</evidence>
<evidence type="ECO:0000256" key="2">
    <source>
        <dbReference type="ARBA" id="ARBA00006375"/>
    </source>
</evidence>
<keyword evidence="4 9" id="KW-0812">Transmembrane</keyword>
<proteinExistence type="inferred from homology"/>
<dbReference type="Pfam" id="PF00153">
    <property type="entry name" value="Mito_carr"/>
    <property type="match status" value="3"/>
</dbReference>
<dbReference type="PROSITE" id="PS50920">
    <property type="entry name" value="SOLCAR"/>
    <property type="match status" value="3"/>
</dbReference>
<evidence type="ECO:0000256" key="10">
    <source>
        <dbReference type="RuleBase" id="RU000488"/>
    </source>
</evidence>
<keyword evidence="3 10" id="KW-0813">Transport</keyword>
<keyword evidence="8 9" id="KW-0472">Membrane</keyword>
<comment type="caution">
    <text evidence="11">The sequence shown here is derived from an EMBL/GenBank/DDBJ whole genome shotgun (WGS) entry which is preliminary data.</text>
</comment>
<sequence>MDFLEIYLFLRRRTPQSFIHFRRMSSTADATTAAVPLVPVPISTSAISPSKKKPTQVISLLAGAIAGGMEATCVWPMEYIKTQLQLQERLPAGEKPKFTGMISGMRYTVQNHGFLALYRGLTPTLISAFPKAGIRFGSNAYFKKQLMDDQGKLTPGKNFLAGVGAGIIESIFVVTPVETVKTKLIHLNMSFFGGVKHIVAHEGMAGVYQGLGATIMKQGSNQGLRFMFFNEYKNWVTNNGQHNLTPLTSFLGGMSAGCFSTLCNNPLDVIKTRMQGLDAAKYKNALDCAQQLMRHEGAGVFLKGLIPRLGRVVPGQGIIFMSFETIQNKLVDILLIFWLDLLNVSCGVSFWSRGFEPHRLLYLDVSFSLCDSG</sequence>
<dbReference type="GO" id="GO:0006843">
    <property type="term" value="P:mitochondrial citrate transmembrane transport"/>
    <property type="evidence" value="ECO:0007669"/>
    <property type="project" value="TreeGrafter"/>
</dbReference>
<dbReference type="PRINTS" id="PR00926">
    <property type="entry name" value="MITOCARRIER"/>
</dbReference>
<dbReference type="OrthoDB" id="44467at2759"/>
<gene>
    <name evidence="11" type="ORF">Naga_100257g7</name>
</gene>
<dbReference type="InterPro" id="IPR023395">
    <property type="entry name" value="MCP_dom_sf"/>
</dbReference>
<organism evidence="11 12">
    <name type="scientific">Nannochloropsis gaditana</name>
    <dbReference type="NCBI Taxonomy" id="72520"/>
    <lineage>
        <taxon>Eukaryota</taxon>
        <taxon>Sar</taxon>
        <taxon>Stramenopiles</taxon>
        <taxon>Ochrophyta</taxon>
        <taxon>Eustigmatophyceae</taxon>
        <taxon>Eustigmatales</taxon>
        <taxon>Monodopsidaceae</taxon>
        <taxon>Nannochloropsis</taxon>
    </lineage>
</organism>
<evidence type="ECO:0000256" key="7">
    <source>
        <dbReference type="ARBA" id="ARBA00023128"/>
    </source>
</evidence>
<dbReference type="PANTHER" id="PTHR45788:SF4">
    <property type="entry name" value="TRICARBOXYLATE TRANSPORT PROTEIN, MITOCHONDRIAL"/>
    <property type="match status" value="1"/>
</dbReference>
<reference evidence="11 12" key="1">
    <citation type="journal article" date="2014" name="Mol. Plant">
        <title>Chromosome Scale Genome Assembly and Transcriptome Profiling of Nannochloropsis gaditana in Nitrogen Depletion.</title>
        <authorList>
            <person name="Corteggiani Carpinelli E."/>
            <person name="Telatin A."/>
            <person name="Vitulo N."/>
            <person name="Forcato C."/>
            <person name="D'Angelo M."/>
            <person name="Schiavon R."/>
            <person name="Vezzi A."/>
            <person name="Giacometti G.M."/>
            <person name="Morosinotto T."/>
            <person name="Valle G."/>
        </authorList>
    </citation>
    <scope>NUCLEOTIDE SEQUENCE [LARGE SCALE GENOMIC DNA]</scope>
    <source>
        <strain evidence="11 12">B-31</strain>
    </source>
</reference>
<dbReference type="InterPro" id="IPR049563">
    <property type="entry name" value="TXTP-like"/>
</dbReference>
<evidence type="ECO:0000256" key="1">
    <source>
        <dbReference type="ARBA" id="ARBA00004225"/>
    </source>
</evidence>
<dbReference type="AlphaFoldDB" id="W7TVE3"/>
<feature type="repeat" description="Solcar" evidence="9">
    <location>
        <begin position="153"/>
        <end position="235"/>
    </location>
</feature>
<feature type="repeat" description="Solcar" evidence="9">
    <location>
        <begin position="54"/>
        <end position="145"/>
    </location>
</feature>
<dbReference type="Proteomes" id="UP000019335">
    <property type="component" value="Chromosome 6"/>
</dbReference>
<dbReference type="InterPro" id="IPR018108">
    <property type="entry name" value="MCP_transmembrane"/>
</dbReference>
<dbReference type="GO" id="GO:0071913">
    <property type="term" value="F:citrate secondary active transmembrane transporter activity"/>
    <property type="evidence" value="ECO:0007669"/>
    <property type="project" value="TreeGrafter"/>
</dbReference>
<dbReference type="GO" id="GO:0031966">
    <property type="term" value="C:mitochondrial membrane"/>
    <property type="evidence" value="ECO:0007669"/>
    <property type="project" value="UniProtKB-SubCell"/>
</dbReference>
<evidence type="ECO:0000256" key="6">
    <source>
        <dbReference type="ARBA" id="ARBA00022989"/>
    </source>
</evidence>
<evidence type="ECO:0000313" key="12">
    <source>
        <dbReference type="Proteomes" id="UP000019335"/>
    </source>
</evidence>
<comment type="subcellular location">
    <subcellularLocation>
        <location evidence="1">Mitochondrion membrane</location>
        <topology evidence="1">Multi-pass membrane protein</topology>
    </subcellularLocation>
</comment>
<keyword evidence="12" id="KW-1185">Reference proteome</keyword>